<proteinExistence type="predicted"/>
<dbReference type="Proteomes" id="UP000000305">
    <property type="component" value="Unassembled WGS sequence"/>
</dbReference>
<dbReference type="PhylomeDB" id="E9FWK8"/>
<dbReference type="KEGG" id="dpx:DAPPUDRAFT_234424"/>
<sequence length="343" mass="38374">MKGELDKDVDIVVEISGFWSQLTGLDWTTRQLDLPSSEAARMHNERRVMLSCDVYKLKIQNSLLDVASVAVVVLTSCANTNIMNFVLGSMELALVAVTGLSYISCYTEAPKYCINAPDCCSTTYAALSYYTESPLYYSSPSYTTKGSITTPMLRSTTPLKPLLLRYSTPKCLSAVPRALIFTRLRQWSNTVTNIRCSSSLHRGFPTLQALEYYTTTYHAYYTEALKCYSIKAPDYYTTAHVASSYYDECPKVEYYVEAPKFYITKAPEYKNGRILHRSNHGTLWRCAIVNVATVMSGSTTGVPISPGYGGLEHSATTGYYNEALKCYTTKARKHYTTTYAALM</sequence>
<evidence type="ECO:0000313" key="2">
    <source>
        <dbReference type="Proteomes" id="UP000000305"/>
    </source>
</evidence>
<protein>
    <submittedName>
        <fullName evidence="1">Uncharacterized protein</fullName>
    </submittedName>
</protein>
<accession>E9FWK8</accession>
<evidence type="ECO:0000313" key="1">
    <source>
        <dbReference type="EMBL" id="EFX88417.1"/>
    </source>
</evidence>
<dbReference type="PANTHER" id="PTHR23263">
    <property type="entry name" value="SMALL PROLINE-RICH PROTEIN"/>
    <property type="match status" value="1"/>
</dbReference>
<gene>
    <name evidence="1" type="ORF">DAPPUDRAFT_234424</name>
</gene>
<dbReference type="AlphaFoldDB" id="E9FWK8"/>
<organism evidence="1 2">
    <name type="scientific">Daphnia pulex</name>
    <name type="common">Water flea</name>
    <dbReference type="NCBI Taxonomy" id="6669"/>
    <lineage>
        <taxon>Eukaryota</taxon>
        <taxon>Metazoa</taxon>
        <taxon>Ecdysozoa</taxon>
        <taxon>Arthropoda</taxon>
        <taxon>Crustacea</taxon>
        <taxon>Branchiopoda</taxon>
        <taxon>Diplostraca</taxon>
        <taxon>Cladocera</taxon>
        <taxon>Anomopoda</taxon>
        <taxon>Daphniidae</taxon>
        <taxon>Daphnia</taxon>
    </lineage>
</organism>
<dbReference type="EMBL" id="GL732526">
    <property type="protein sequence ID" value="EFX88417.1"/>
    <property type="molecule type" value="Genomic_DNA"/>
</dbReference>
<dbReference type="InParanoid" id="E9FWK8"/>
<dbReference type="HOGENOM" id="CLU_809546_0_0_1"/>
<keyword evidence="2" id="KW-1185">Reference proteome</keyword>
<reference evidence="1 2" key="1">
    <citation type="journal article" date="2011" name="Science">
        <title>The ecoresponsive genome of Daphnia pulex.</title>
        <authorList>
            <person name="Colbourne J.K."/>
            <person name="Pfrender M.E."/>
            <person name="Gilbert D."/>
            <person name="Thomas W.K."/>
            <person name="Tucker A."/>
            <person name="Oakley T.H."/>
            <person name="Tokishita S."/>
            <person name="Aerts A."/>
            <person name="Arnold G.J."/>
            <person name="Basu M.K."/>
            <person name="Bauer D.J."/>
            <person name="Caceres C.E."/>
            <person name="Carmel L."/>
            <person name="Casola C."/>
            <person name="Choi J.H."/>
            <person name="Detter J.C."/>
            <person name="Dong Q."/>
            <person name="Dusheyko S."/>
            <person name="Eads B.D."/>
            <person name="Frohlich T."/>
            <person name="Geiler-Samerotte K.A."/>
            <person name="Gerlach D."/>
            <person name="Hatcher P."/>
            <person name="Jogdeo S."/>
            <person name="Krijgsveld J."/>
            <person name="Kriventseva E.V."/>
            <person name="Kultz D."/>
            <person name="Laforsch C."/>
            <person name="Lindquist E."/>
            <person name="Lopez J."/>
            <person name="Manak J.R."/>
            <person name="Muller J."/>
            <person name="Pangilinan J."/>
            <person name="Patwardhan R.P."/>
            <person name="Pitluck S."/>
            <person name="Pritham E.J."/>
            <person name="Rechtsteiner A."/>
            <person name="Rho M."/>
            <person name="Rogozin I.B."/>
            <person name="Sakarya O."/>
            <person name="Salamov A."/>
            <person name="Schaack S."/>
            <person name="Shapiro H."/>
            <person name="Shiga Y."/>
            <person name="Skalitzky C."/>
            <person name="Smith Z."/>
            <person name="Souvorov A."/>
            <person name="Sung W."/>
            <person name="Tang Z."/>
            <person name="Tsuchiya D."/>
            <person name="Tu H."/>
            <person name="Vos H."/>
            <person name="Wang M."/>
            <person name="Wolf Y.I."/>
            <person name="Yamagata H."/>
            <person name="Yamada T."/>
            <person name="Ye Y."/>
            <person name="Shaw J.R."/>
            <person name="Andrews J."/>
            <person name="Crease T.J."/>
            <person name="Tang H."/>
            <person name="Lucas S.M."/>
            <person name="Robertson H.M."/>
            <person name="Bork P."/>
            <person name="Koonin E.V."/>
            <person name="Zdobnov E.M."/>
            <person name="Grigoriev I.V."/>
            <person name="Lynch M."/>
            <person name="Boore J.L."/>
        </authorList>
    </citation>
    <scope>NUCLEOTIDE SEQUENCE [LARGE SCALE GENOMIC DNA]</scope>
</reference>
<dbReference type="PANTHER" id="PTHR23263:SF124">
    <property type="entry name" value="SMALL PROLINE-RICH PROTEIN 3"/>
    <property type="match status" value="1"/>
</dbReference>
<name>E9FWK8_DAPPU</name>